<dbReference type="Proteomes" id="UP000019276">
    <property type="component" value="Unassembled WGS sequence"/>
</dbReference>
<dbReference type="PANTHER" id="PTHR43051:SF1">
    <property type="entry name" value="POLYNUCLEOTIDE ADENYLYLTRANSFERASE FAMILY PROTEIN"/>
    <property type="match status" value="1"/>
</dbReference>
<evidence type="ECO:0000256" key="5">
    <source>
        <dbReference type="ARBA" id="ARBA00022884"/>
    </source>
</evidence>
<feature type="region of interest" description="Disordered" evidence="9">
    <location>
        <begin position="422"/>
        <end position="464"/>
    </location>
</feature>
<feature type="domain" description="Poly A polymerase head" evidence="10">
    <location>
        <begin position="54"/>
        <end position="180"/>
    </location>
</feature>
<comment type="caution">
    <text evidence="13">The sequence shown here is derived from an EMBL/GenBank/DDBJ whole genome shotgun (WGS) entry which is preliminary data.</text>
</comment>
<feature type="compositionally biased region" description="Basic residues" evidence="9">
    <location>
        <begin position="436"/>
        <end position="455"/>
    </location>
</feature>
<dbReference type="InterPro" id="IPR043519">
    <property type="entry name" value="NT_sf"/>
</dbReference>
<dbReference type="GO" id="GO:0043633">
    <property type="term" value="P:polyadenylation-dependent RNA catabolic process"/>
    <property type="evidence" value="ECO:0007669"/>
    <property type="project" value="InterPro"/>
</dbReference>
<dbReference type="STRING" id="1328313.DS2_08465"/>
<evidence type="ECO:0000256" key="4">
    <source>
        <dbReference type="ARBA" id="ARBA00022840"/>
    </source>
</evidence>
<evidence type="ECO:0000313" key="14">
    <source>
        <dbReference type="Proteomes" id="UP000019276"/>
    </source>
</evidence>
<dbReference type="InterPro" id="IPR052191">
    <property type="entry name" value="tRNA_ntf/polyA_polymerase_I"/>
</dbReference>
<dbReference type="AlphaFoldDB" id="W7QBS1"/>
<keyword evidence="14" id="KW-1185">Reference proteome</keyword>
<dbReference type="InterPro" id="IPR032828">
    <property type="entry name" value="PolyA_RNA-bd"/>
</dbReference>
<dbReference type="EC" id="2.7.7.19" evidence="7"/>
<feature type="domain" description="Polymerase A arginine-rich C-terminal" evidence="11">
    <location>
        <begin position="322"/>
        <end position="442"/>
    </location>
</feature>
<keyword evidence="2 7" id="KW-0808">Transferase</keyword>
<name>W7QBS1_9ALTE</name>
<dbReference type="HAMAP" id="MF_00957">
    <property type="entry name" value="PolyA_pol"/>
    <property type="match status" value="1"/>
</dbReference>
<keyword evidence="6 7" id="KW-0804">Transcription</keyword>
<evidence type="ECO:0000259" key="12">
    <source>
        <dbReference type="Pfam" id="PF12627"/>
    </source>
</evidence>
<evidence type="ECO:0000256" key="3">
    <source>
        <dbReference type="ARBA" id="ARBA00022741"/>
    </source>
</evidence>
<dbReference type="Pfam" id="PF12626">
    <property type="entry name" value="PolyA_pol_arg_C"/>
    <property type="match status" value="1"/>
</dbReference>
<dbReference type="Pfam" id="PF01743">
    <property type="entry name" value="PolyA_pol"/>
    <property type="match status" value="1"/>
</dbReference>
<dbReference type="SUPFAM" id="SSF81891">
    <property type="entry name" value="Poly A polymerase C-terminal region-like"/>
    <property type="match status" value="1"/>
</dbReference>
<feature type="active site" evidence="7">
    <location>
        <position position="74"/>
    </location>
</feature>
<feature type="active site" evidence="7">
    <location>
        <position position="150"/>
    </location>
</feature>
<keyword evidence="3 7" id="KW-0547">Nucleotide-binding</keyword>
<dbReference type="NCBIfam" id="TIGR01942">
    <property type="entry name" value="pcnB"/>
    <property type="match status" value="1"/>
</dbReference>
<keyword evidence="5 7" id="KW-0694">RNA-binding</keyword>
<dbReference type="FunFam" id="3.30.460.10:FF:000035">
    <property type="entry name" value="Poly(A) polymerase I"/>
    <property type="match status" value="1"/>
</dbReference>
<comment type="similarity">
    <text evidence="7 8">Belongs to the tRNA nucleotidyltransferase/poly(A) polymerase family.</text>
</comment>
<keyword evidence="1 7" id="KW-0507">mRNA processing</keyword>
<dbReference type="eggNOG" id="COG0617">
    <property type="taxonomic scope" value="Bacteria"/>
</dbReference>
<comment type="catalytic activity">
    <reaction evidence="7">
        <text>RNA(n) + ATP = RNA(n)-3'-adenine ribonucleotide + diphosphate</text>
        <dbReference type="Rhea" id="RHEA:11332"/>
        <dbReference type="Rhea" id="RHEA-COMP:14527"/>
        <dbReference type="Rhea" id="RHEA-COMP:17347"/>
        <dbReference type="ChEBI" id="CHEBI:30616"/>
        <dbReference type="ChEBI" id="CHEBI:33019"/>
        <dbReference type="ChEBI" id="CHEBI:140395"/>
        <dbReference type="ChEBI" id="CHEBI:173115"/>
        <dbReference type="EC" id="2.7.7.19"/>
    </reaction>
</comment>
<dbReference type="PATRIC" id="fig|1328313.3.peg.1728"/>
<dbReference type="GO" id="GO:0003723">
    <property type="term" value="F:RNA binding"/>
    <property type="evidence" value="ECO:0007669"/>
    <property type="project" value="UniProtKB-UniRule"/>
</dbReference>
<gene>
    <name evidence="7" type="primary">pcnB</name>
    <name evidence="13" type="ORF">DS2_08465</name>
</gene>
<dbReference type="Gene3D" id="3.30.460.10">
    <property type="entry name" value="Beta Polymerase, domain 2"/>
    <property type="match status" value="1"/>
</dbReference>
<organism evidence="13 14">
    <name type="scientific">Catenovulum agarivorans DS-2</name>
    <dbReference type="NCBI Taxonomy" id="1328313"/>
    <lineage>
        <taxon>Bacteria</taxon>
        <taxon>Pseudomonadati</taxon>
        <taxon>Pseudomonadota</taxon>
        <taxon>Gammaproteobacteria</taxon>
        <taxon>Alteromonadales</taxon>
        <taxon>Alteromonadaceae</taxon>
        <taxon>Catenovulum</taxon>
    </lineage>
</organism>
<dbReference type="Gene3D" id="1.10.3090.10">
    <property type="entry name" value="cca-adding enzyme, domain 2"/>
    <property type="match status" value="1"/>
</dbReference>
<dbReference type="GO" id="GO:0006397">
    <property type="term" value="P:mRNA processing"/>
    <property type="evidence" value="ECO:0007669"/>
    <property type="project" value="UniProtKB-KW"/>
</dbReference>
<proteinExistence type="inferred from homology"/>
<dbReference type="InterPro" id="IPR010206">
    <property type="entry name" value="PolA_pol_I"/>
</dbReference>
<dbReference type="InterPro" id="IPR025866">
    <property type="entry name" value="PolyA_pol_arg_C_dom"/>
</dbReference>
<evidence type="ECO:0000256" key="1">
    <source>
        <dbReference type="ARBA" id="ARBA00022664"/>
    </source>
</evidence>
<protein>
    <recommendedName>
        <fullName evidence="7">Poly(A) polymerase I</fullName>
        <shortName evidence="7">PAP I</shortName>
        <ecNumber evidence="7">2.7.7.19</ecNumber>
    </recommendedName>
</protein>
<evidence type="ECO:0000256" key="7">
    <source>
        <dbReference type="HAMAP-Rule" id="MF_00957"/>
    </source>
</evidence>
<evidence type="ECO:0000256" key="9">
    <source>
        <dbReference type="SAM" id="MobiDB-lite"/>
    </source>
</evidence>
<dbReference type="EMBL" id="ARZY01000013">
    <property type="protein sequence ID" value="EWH10294.1"/>
    <property type="molecule type" value="Genomic_DNA"/>
</dbReference>
<evidence type="ECO:0000256" key="2">
    <source>
        <dbReference type="ARBA" id="ARBA00022679"/>
    </source>
</evidence>
<evidence type="ECO:0000259" key="11">
    <source>
        <dbReference type="Pfam" id="PF12626"/>
    </source>
</evidence>
<reference evidence="13 14" key="1">
    <citation type="journal article" date="2014" name="Genome Announc.">
        <title>Draft Genome Sequence of the Agar-Degrading Bacterium Catenovulum sp. Strain DS-2, Isolated from Intestines of Haliotis diversicolor.</title>
        <authorList>
            <person name="Shan D."/>
            <person name="Li X."/>
            <person name="Gu Z."/>
            <person name="Wei G."/>
            <person name="Gao Z."/>
            <person name="Shao Z."/>
        </authorList>
    </citation>
    <scope>NUCLEOTIDE SEQUENCE [LARGE SCALE GENOMIC DNA]</scope>
    <source>
        <strain evidence="13 14">DS-2</strain>
    </source>
</reference>
<feature type="domain" description="tRNA nucleotidyltransferase/poly(A) polymerase RNA and SrmB- binding" evidence="12">
    <location>
        <begin position="208"/>
        <end position="268"/>
    </location>
</feature>
<sequence length="464" mass="53091">MNLCKKVLSGQKSSVKATAELQIIPRAQHNISRKDISKNALKVLYRLKDAGYDAYLVGGGVRDLLLGLKPKDFDIVTNATPEQIKKCFSNCRLIGRRFRLAHIVFGREIIEVATFRGHHETDNSKHKSDDGQLLRDNVYGDIDQDAERRDFSANSLYYDIKDFSIRDYWGGVAAIANREIELIGDPDTRYREDPVRMLRAVRFAQKLDMQITPRSAKPIYQLAPLLQNIPKARLFEECLKLFLAGKGLDTFKSLIEFGLFQQIFPNLAESVASENAAYQLMSIALRNTDTRINNEMRVTPAFLFAAFLWHEMEQAREHYQAQGMPAQDALHTAASAVLDGGQYNVTIPKRFSTTIRDIWALQPRLEKRAGKRCLKLLEHPKFRAAYDFLLLRTEIAQGEQATELTAICTWWTELQKSDAGKQASLVNQLNSQADKRRPRKRRNNGKRPYNKRRRSNNSEQSNND</sequence>
<evidence type="ECO:0000256" key="6">
    <source>
        <dbReference type="ARBA" id="ARBA00023163"/>
    </source>
</evidence>
<dbReference type="GO" id="GO:0005524">
    <property type="term" value="F:ATP binding"/>
    <property type="evidence" value="ECO:0007669"/>
    <property type="project" value="UniProtKB-UniRule"/>
</dbReference>
<dbReference type="PANTHER" id="PTHR43051">
    <property type="entry name" value="POLYNUCLEOTIDE ADENYLYLTRANSFERASE FAMILY PROTEIN"/>
    <property type="match status" value="1"/>
</dbReference>
<dbReference type="GO" id="GO:1990817">
    <property type="term" value="F:poly(A) RNA polymerase activity"/>
    <property type="evidence" value="ECO:0007669"/>
    <property type="project" value="UniProtKB-UniRule"/>
</dbReference>
<feature type="active site" evidence="7">
    <location>
        <position position="72"/>
    </location>
</feature>
<comment type="function">
    <text evidence="7">Adds poly(A) tail to the 3' end of many RNAs, which usually targets these RNAs for decay. Plays a significant role in the global control of gene expression, through influencing the rate of transcript degradation, and in the general RNA quality control.</text>
</comment>
<dbReference type="InterPro" id="IPR002646">
    <property type="entry name" value="PolA_pol_head_dom"/>
</dbReference>
<evidence type="ECO:0000313" key="13">
    <source>
        <dbReference type="EMBL" id="EWH10294.1"/>
    </source>
</evidence>
<dbReference type="SUPFAM" id="SSF81301">
    <property type="entry name" value="Nucleotidyltransferase"/>
    <property type="match status" value="1"/>
</dbReference>
<evidence type="ECO:0000256" key="8">
    <source>
        <dbReference type="RuleBase" id="RU003953"/>
    </source>
</evidence>
<dbReference type="CDD" id="cd05398">
    <property type="entry name" value="NT_ClassII-CCAase"/>
    <property type="match status" value="1"/>
</dbReference>
<accession>W7QBS1</accession>
<dbReference type="Pfam" id="PF12627">
    <property type="entry name" value="PolyA_pol_RNAbd"/>
    <property type="match status" value="1"/>
</dbReference>
<evidence type="ECO:0000259" key="10">
    <source>
        <dbReference type="Pfam" id="PF01743"/>
    </source>
</evidence>
<keyword evidence="4 7" id="KW-0067">ATP-binding</keyword>